<dbReference type="InterPro" id="IPR008984">
    <property type="entry name" value="SMAD_FHA_dom_sf"/>
</dbReference>
<dbReference type="GO" id="GO:0050793">
    <property type="term" value="P:regulation of developmental process"/>
    <property type="evidence" value="ECO:0007669"/>
    <property type="project" value="UniProtKB-ARBA"/>
</dbReference>
<dbReference type="Pfam" id="PF03166">
    <property type="entry name" value="MH2"/>
    <property type="match status" value="1"/>
</dbReference>
<dbReference type="GO" id="GO:0060395">
    <property type="term" value="P:SMAD protein signal transduction"/>
    <property type="evidence" value="ECO:0007669"/>
    <property type="project" value="TreeGrafter"/>
</dbReference>
<evidence type="ECO:0000313" key="4">
    <source>
        <dbReference type="EnsemblMetazoa" id="XP_019758363.1"/>
    </source>
</evidence>
<keyword evidence="1" id="KW-0805">Transcription regulation</keyword>
<evidence type="ECO:0000256" key="1">
    <source>
        <dbReference type="ARBA" id="ARBA00023015"/>
    </source>
</evidence>
<dbReference type="SUPFAM" id="SSF49879">
    <property type="entry name" value="SMAD/FHA domain"/>
    <property type="match status" value="1"/>
</dbReference>
<proteinExistence type="predicted"/>
<dbReference type="GO" id="GO:0140416">
    <property type="term" value="F:transcription regulator inhibitor activity"/>
    <property type="evidence" value="ECO:0007669"/>
    <property type="project" value="TreeGrafter"/>
</dbReference>
<feature type="domain" description="MH2" evidence="3">
    <location>
        <begin position="7"/>
        <end position="181"/>
    </location>
</feature>
<dbReference type="GO" id="GO:0006357">
    <property type="term" value="P:regulation of transcription by RNA polymerase II"/>
    <property type="evidence" value="ECO:0007669"/>
    <property type="project" value="TreeGrafter"/>
</dbReference>
<keyword evidence="2" id="KW-0804">Transcription</keyword>
<dbReference type="KEGG" id="dpa:109536538"/>
<accession>A0AAR5PBC6</accession>
<dbReference type="InterPro" id="IPR017855">
    <property type="entry name" value="SMAD-like_dom_sf"/>
</dbReference>
<reference evidence="5" key="1">
    <citation type="journal article" date="2013" name="Genome Biol.">
        <title>Draft genome of the mountain pine beetle, Dendroctonus ponderosae Hopkins, a major forest pest.</title>
        <authorList>
            <person name="Keeling C.I."/>
            <person name="Yuen M.M."/>
            <person name="Liao N.Y."/>
            <person name="Docking T.R."/>
            <person name="Chan S.K."/>
            <person name="Taylor G.A."/>
            <person name="Palmquist D.L."/>
            <person name="Jackman S.D."/>
            <person name="Nguyen A."/>
            <person name="Li M."/>
            <person name="Henderson H."/>
            <person name="Janes J.K."/>
            <person name="Zhao Y."/>
            <person name="Pandoh P."/>
            <person name="Moore R."/>
            <person name="Sperling F.A."/>
            <person name="Huber D.P."/>
            <person name="Birol I."/>
            <person name="Jones S.J."/>
            <person name="Bohlmann J."/>
        </authorList>
    </citation>
    <scope>NUCLEOTIDE SEQUENCE</scope>
</reference>
<evidence type="ECO:0000259" key="3">
    <source>
        <dbReference type="PROSITE" id="PS51076"/>
    </source>
</evidence>
<dbReference type="GO" id="GO:0071144">
    <property type="term" value="C:heteromeric SMAD protein complex"/>
    <property type="evidence" value="ECO:0007669"/>
    <property type="project" value="TreeGrafter"/>
</dbReference>
<dbReference type="InterPro" id="IPR001132">
    <property type="entry name" value="SMAD_dom_Dwarfin-type"/>
</dbReference>
<organism evidence="4 5">
    <name type="scientific">Dendroctonus ponderosae</name>
    <name type="common">Mountain pine beetle</name>
    <dbReference type="NCBI Taxonomy" id="77166"/>
    <lineage>
        <taxon>Eukaryota</taxon>
        <taxon>Metazoa</taxon>
        <taxon>Ecdysozoa</taxon>
        <taxon>Arthropoda</taxon>
        <taxon>Hexapoda</taxon>
        <taxon>Insecta</taxon>
        <taxon>Pterygota</taxon>
        <taxon>Neoptera</taxon>
        <taxon>Endopterygota</taxon>
        <taxon>Coleoptera</taxon>
        <taxon>Polyphaga</taxon>
        <taxon>Cucujiformia</taxon>
        <taxon>Curculionidae</taxon>
        <taxon>Scolytinae</taxon>
        <taxon>Dendroctonus</taxon>
    </lineage>
</organism>
<dbReference type="GO" id="GO:0051239">
    <property type="term" value="P:regulation of multicellular organismal process"/>
    <property type="evidence" value="ECO:0007669"/>
    <property type="project" value="UniProtKB-ARBA"/>
</dbReference>
<dbReference type="GeneID" id="109536538"/>
<evidence type="ECO:0000256" key="2">
    <source>
        <dbReference type="ARBA" id="ARBA00023163"/>
    </source>
</evidence>
<dbReference type="Proteomes" id="UP000019118">
    <property type="component" value="Unassembled WGS sequence"/>
</dbReference>
<dbReference type="EnsemblMetazoa" id="XM_019902804.1">
    <property type="protein sequence ID" value="XP_019758363.1"/>
    <property type="gene ID" value="LOC109536538"/>
</dbReference>
<dbReference type="PANTHER" id="PTHR13703">
    <property type="entry name" value="SMAD"/>
    <property type="match status" value="1"/>
</dbReference>
<dbReference type="SMART" id="SM00524">
    <property type="entry name" value="DWB"/>
    <property type="match status" value="1"/>
</dbReference>
<dbReference type="PANTHER" id="PTHR13703:SF54">
    <property type="entry name" value="MOTHERS AGAINST DECAPENTAPLEGIC HOMOLOG"/>
    <property type="match status" value="1"/>
</dbReference>
<sequence>MSNRQKWCKLAYWELQERVGPLFPVEHQHVNVFGNVSYGLDGLCLTTLGPQNPKESEASRKTRAKIGLGVTLSREPDGFVWLFNRSEQPVFVDSLYLKGGCEDPYGWPTRVPPDHCVCVFAPGGPQSFGWDQLMSGTCPRGPAGDPNSIRISFVKGWGSRYSRREITSCPCWLEILLAPCR</sequence>
<dbReference type="GO" id="GO:0030154">
    <property type="term" value="P:cell differentiation"/>
    <property type="evidence" value="ECO:0007669"/>
    <property type="project" value="TreeGrafter"/>
</dbReference>
<dbReference type="GO" id="GO:0009791">
    <property type="term" value="P:post-embryonic development"/>
    <property type="evidence" value="ECO:0007669"/>
    <property type="project" value="UniProtKB-ARBA"/>
</dbReference>
<dbReference type="GO" id="GO:0070411">
    <property type="term" value="F:I-SMAD binding"/>
    <property type="evidence" value="ECO:0007669"/>
    <property type="project" value="TreeGrafter"/>
</dbReference>
<dbReference type="Gene3D" id="2.60.200.10">
    <property type="match status" value="1"/>
</dbReference>
<dbReference type="GO" id="GO:0009653">
    <property type="term" value="P:anatomical structure morphogenesis"/>
    <property type="evidence" value="ECO:0007669"/>
    <property type="project" value="TreeGrafter"/>
</dbReference>
<name>A0AAR5PBC6_DENPD</name>
<dbReference type="PROSITE" id="PS51076">
    <property type="entry name" value="MH2"/>
    <property type="match status" value="1"/>
</dbReference>
<dbReference type="CTD" id="42059"/>
<dbReference type="AlphaFoldDB" id="A0AAR5PBC6"/>
<keyword evidence="5" id="KW-1185">Reference proteome</keyword>
<protein>
    <recommendedName>
        <fullName evidence="3">MH2 domain-containing protein</fullName>
    </recommendedName>
</protein>
<reference evidence="4" key="2">
    <citation type="submission" date="2024-08" db="UniProtKB">
        <authorList>
            <consortium name="EnsemblMetazoa"/>
        </authorList>
    </citation>
    <scope>IDENTIFICATION</scope>
</reference>
<dbReference type="InterPro" id="IPR013790">
    <property type="entry name" value="Dwarfin"/>
</dbReference>
<evidence type="ECO:0000313" key="5">
    <source>
        <dbReference type="Proteomes" id="UP000019118"/>
    </source>
</evidence>